<name>A0AAV8ZNW0_9CUCU</name>
<dbReference type="AlphaFoldDB" id="A0AAV8ZNW0"/>
<gene>
    <name evidence="2" type="ORF">NQ314_003563</name>
</gene>
<organism evidence="2 3">
    <name type="scientific">Rhamnusium bicolor</name>
    <dbReference type="NCBI Taxonomy" id="1586634"/>
    <lineage>
        <taxon>Eukaryota</taxon>
        <taxon>Metazoa</taxon>
        <taxon>Ecdysozoa</taxon>
        <taxon>Arthropoda</taxon>
        <taxon>Hexapoda</taxon>
        <taxon>Insecta</taxon>
        <taxon>Pterygota</taxon>
        <taxon>Neoptera</taxon>
        <taxon>Endopterygota</taxon>
        <taxon>Coleoptera</taxon>
        <taxon>Polyphaga</taxon>
        <taxon>Cucujiformia</taxon>
        <taxon>Chrysomeloidea</taxon>
        <taxon>Cerambycidae</taxon>
        <taxon>Lepturinae</taxon>
        <taxon>Rhagiini</taxon>
        <taxon>Rhamnusium</taxon>
    </lineage>
</organism>
<accession>A0AAV8ZNW0</accession>
<evidence type="ECO:0000313" key="3">
    <source>
        <dbReference type="Proteomes" id="UP001162156"/>
    </source>
</evidence>
<feature type="compositionally biased region" description="Polar residues" evidence="1">
    <location>
        <begin position="147"/>
        <end position="157"/>
    </location>
</feature>
<comment type="caution">
    <text evidence="2">The sequence shown here is derived from an EMBL/GenBank/DDBJ whole genome shotgun (WGS) entry which is preliminary data.</text>
</comment>
<sequence length="182" mass="20854">MPRLAKKVGQRQKKRKKYVSSDQLQFLNKIYDDHNTVDSMFSEIEEGLENTLAENEEPRSTADDALLPNTAVNVPSNRTRTRKHKKIDEVELKLLKALEPVTPCSKMSFLQSLMPHLNHYTDGEFLHFQMGVLNVIENINKRKEATPQPQTNCSSHMPSYRPASPYMPQPPPIQHQSFLAAQ</sequence>
<evidence type="ECO:0000256" key="1">
    <source>
        <dbReference type="SAM" id="MobiDB-lite"/>
    </source>
</evidence>
<protein>
    <recommendedName>
        <fullName evidence="4">BESS domain-containing protein</fullName>
    </recommendedName>
</protein>
<reference evidence="2" key="1">
    <citation type="journal article" date="2023" name="Insect Mol. Biol.">
        <title>Genome sequencing provides insights into the evolution of gene families encoding plant cell wall-degrading enzymes in longhorned beetles.</title>
        <authorList>
            <person name="Shin N.R."/>
            <person name="Okamura Y."/>
            <person name="Kirsch R."/>
            <person name="Pauchet Y."/>
        </authorList>
    </citation>
    <scope>NUCLEOTIDE SEQUENCE</scope>
    <source>
        <strain evidence="2">RBIC_L_NR</strain>
    </source>
</reference>
<dbReference type="EMBL" id="JANEYF010001022">
    <property type="protein sequence ID" value="KAJ8966362.1"/>
    <property type="molecule type" value="Genomic_DNA"/>
</dbReference>
<dbReference type="Proteomes" id="UP001162156">
    <property type="component" value="Unassembled WGS sequence"/>
</dbReference>
<keyword evidence="3" id="KW-1185">Reference proteome</keyword>
<proteinExistence type="predicted"/>
<feature type="region of interest" description="Disordered" evidence="1">
    <location>
        <begin position="144"/>
        <end position="182"/>
    </location>
</feature>
<evidence type="ECO:0008006" key="4">
    <source>
        <dbReference type="Google" id="ProtNLM"/>
    </source>
</evidence>
<evidence type="ECO:0000313" key="2">
    <source>
        <dbReference type="EMBL" id="KAJ8966362.1"/>
    </source>
</evidence>